<accession>A0A899FNM7</accession>
<keyword evidence="4" id="KW-1185">Reference proteome</keyword>
<evidence type="ECO:0000313" key="4">
    <source>
        <dbReference type="Proteomes" id="UP000663699"/>
    </source>
</evidence>
<dbReference type="Pfam" id="PF00415">
    <property type="entry name" value="RCC1"/>
    <property type="match status" value="1"/>
</dbReference>
<gene>
    <name evidence="3" type="ORF">MERGE_002893</name>
</gene>
<organism evidence="3 4">
    <name type="scientific">Pneumocystis wakefieldiae</name>
    <dbReference type="NCBI Taxonomy" id="38082"/>
    <lineage>
        <taxon>Eukaryota</taxon>
        <taxon>Fungi</taxon>
        <taxon>Dikarya</taxon>
        <taxon>Ascomycota</taxon>
        <taxon>Taphrinomycotina</taxon>
        <taxon>Pneumocystomycetes</taxon>
        <taxon>Pneumocystaceae</taxon>
        <taxon>Pneumocystis</taxon>
    </lineage>
</organism>
<dbReference type="Gene3D" id="2.130.10.30">
    <property type="entry name" value="Regulator of chromosome condensation 1/beta-lactamase-inhibitor protein II"/>
    <property type="match status" value="1"/>
</dbReference>
<dbReference type="AlphaFoldDB" id="A0A899FNM7"/>
<dbReference type="OrthoDB" id="5370059at2759"/>
<name>A0A899FNM7_9ASCO</name>
<dbReference type="EMBL" id="CP054538">
    <property type="protein sequence ID" value="QSL65580.1"/>
    <property type="molecule type" value="Genomic_DNA"/>
</dbReference>
<dbReference type="InterPro" id="IPR051210">
    <property type="entry name" value="Ub_ligase/GEF_domain"/>
</dbReference>
<feature type="repeat" description="RCC1" evidence="2">
    <location>
        <begin position="244"/>
        <end position="298"/>
    </location>
</feature>
<keyword evidence="1" id="KW-0677">Repeat</keyword>
<dbReference type="PROSITE" id="PS50012">
    <property type="entry name" value="RCC1_3"/>
    <property type="match status" value="1"/>
</dbReference>
<protein>
    <submittedName>
        <fullName evidence="3">Uncharacterized protein</fullName>
    </submittedName>
</protein>
<dbReference type="PANTHER" id="PTHR22870:SF360">
    <property type="entry name" value="ULTRAVIOLET-B RECEPTOR UVR8"/>
    <property type="match status" value="1"/>
</dbReference>
<sequence>MEKESVFIDSFVLEDISLELKDFFSSKEESEYKTLAIFDKRSDSCPKIFSFLALRRRRIASLFQDLSKNITYIYKKMEIWGSGSNIFGQLAKYEQPYLFQLKLIQQVDEGNINILFIGWSEILYSINGSLKLLGFRADHKGICFPNSIICVFGTIEISGIVDSEFNLKDLKGNILLTGIGMVIEAGNGQVVGTDYNYRNLIFFDAKDGRFNINNIFPLKLEDENSKILQISAGASHFVLLLSDGEVYTWGDNIYGQLGRETSNDVESNMVPTVVSALQGLKIQKIAAGGWMTGAQSIDNDLYICGWLKLGKIVNTSDDKSEFNLVDLGENVDILDFGIGSEHIVVLTTNGIYSLGKEGENYNTCFL</sequence>
<proteinExistence type="predicted"/>
<dbReference type="PANTHER" id="PTHR22870">
    <property type="entry name" value="REGULATOR OF CHROMOSOME CONDENSATION"/>
    <property type="match status" value="1"/>
</dbReference>
<dbReference type="InterPro" id="IPR000408">
    <property type="entry name" value="Reg_chr_condens"/>
</dbReference>
<evidence type="ECO:0000256" key="1">
    <source>
        <dbReference type="ARBA" id="ARBA00022737"/>
    </source>
</evidence>
<dbReference type="InterPro" id="IPR009091">
    <property type="entry name" value="RCC1/BLIP-II"/>
</dbReference>
<evidence type="ECO:0000256" key="2">
    <source>
        <dbReference type="PROSITE-ProRule" id="PRU00235"/>
    </source>
</evidence>
<dbReference type="SUPFAM" id="SSF50985">
    <property type="entry name" value="RCC1/BLIP-II"/>
    <property type="match status" value="1"/>
</dbReference>
<evidence type="ECO:0000313" key="3">
    <source>
        <dbReference type="EMBL" id="QSL65580.1"/>
    </source>
</evidence>
<reference evidence="3" key="1">
    <citation type="submission" date="2020-06" db="EMBL/GenBank/DDBJ databases">
        <title>Genomes of multiple members of Pneumocystis genus reveal paths to human pathogen Pneumocystis jirovecii.</title>
        <authorList>
            <person name="Cisse O.H."/>
            <person name="Ma L."/>
            <person name="Dekker J."/>
            <person name="Khil P."/>
            <person name="Jo J."/>
            <person name="Brenchley J."/>
            <person name="Blair R."/>
            <person name="Pahar B."/>
            <person name="Chabe M."/>
            <person name="Van Rompay K.A."/>
            <person name="Keesler R."/>
            <person name="Sukura A."/>
            <person name="Hirsch V."/>
            <person name="Kutty G."/>
            <person name="Liu Y."/>
            <person name="Peng L."/>
            <person name="Chen J."/>
            <person name="Song J."/>
            <person name="Weissenbacher-Lang C."/>
            <person name="Xu J."/>
            <person name="Upham N.S."/>
            <person name="Stajich J.E."/>
            <person name="Cuomo C.A."/>
            <person name="Cushion M.T."/>
            <person name="Kovacs J.A."/>
        </authorList>
    </citation>
    <scope>NUCLEOTIDE SEQUENCE</scope>
    <source>
        <strain evidence="3">2A</strain>
    </source>
</reference>
<dbReference type="Proteomes" id="UP000663699">
    <property type="component" value="Chromosome 7"/>
</dbReference>